<evidence type="ECO:0000256" key="1">
    <source>
        <dbReference type="ARBA" id="ARBA00010876"/>
    </source>
</evidence>
<dbReference type="OrthoDB" id="418349at2759"/>
<dbReference type="PANTHER" id="PTHR21600:SF87">
    <property type="entry name" value="RNA PSEUDOURIDYLATE SYNTHASE DOMAIN-CONTAINING PROTEIN 1"/>
    <property type="match status" value="1"/>
</dbReference>
<dbReference type="EMBL" id="QCYY01001950">
    <property type="protein sequence ID" value="ROT74030.1"/>
    <property type="molecule type" value="Genomic_DNA"/>
</dbReference>
<name>A0A3R7M658_PENVA</name>
<comment type="similarity">
    <text evidence="1">Belongs to the pseudouridine synthase RluA family.</text>
</comment>
<dbReference type="InterPro" id="IPR020103">
    <property type="entry name" value="PsdUridine_synth_cat_dom_sf"/>
</dbReference>
<accession>A0A3R7M658</accession>
<keyword evidence="4" id="KW-1185">Reference proteome</keyword>
<sequence length="305" mass="35619">MDWSDAVRAYILEGMVHLAWFRIKEKIAKKVCQIIRQKIGVNVPPSIHDLEVVHHSPHYIIINKRYDILINSNSAADEVTVQTQLRRRFPDLVNPKLGHEFMFAHRLDFATSGLMCISVHKKAAGAVTKCFVHKRVDKYYLALVRGHVSKEMLDIYLPIGDDLRPEWRDVKMATPLSRHVGRCKPAHTRLLVLQKGLYDDYPATKLLLKPITGRRHQLRVHLSESGHTIVGDFTYSNRRDLSPYRMFLHAVRLAFPSEYEQVDVRTKDPFTEDDRRNKWIPVETLNELTDDAYLKLKMGKKWYKR</sequence>
<evidence type="ECO:0000259" key="2">
    <source>
        <dbReference type="Pfam" id="PF00849"/>
    </source>
</evidence>
<dbReference type="GO" id="GO:0009982">
    <property type="term" value="F:pseudouridine synthase activity"/>
    <property type="evidence" value="ECO:0007669"/>
    <property type="project" value="InterPro"/>
</dbReference>
<dbReference type="InterPro" id="IPR050188">
    <property type="entry name" value="RluA_PseudoU_synthase"/>
</dbReference>
<dbReference type="SUPFAM" id="SSF55120">
    <property type="entry name" value="Pseudouridine synthase"/>
    <property type="match status" value="1"/>
</dbReference>
<proteinExistence type="inferred from homology"/>
<dbReference type="PANTHER" id="PTHR21600">
    <property type="entry name" value="MITOCHONDRIAL RNA PSEUDOURIDINE SYNTHASE"/>
    <property type="match status" value="1"/>
</dbReference>
<dbReference type="STRING" id="6689.A0A3R7M658"/>
<dbReference type="Pfam" id="PF00849">
    <property type="entry name" value="PseudoU_synth_2"/>
    <property type="match status" value="1"/>
</dbReference>
<dbReference type="CDD" id="cd02869">
    <property type="entry name" value="PseudoU_synth_RluA_like"/>
    <property type="match status" value="1"/>
</dbReference>
<dbReference type="GO" id="GO:0003723">
    <property type="term" value="F:RNA binding"/>
    <property type="evidence" value="ECO:0007669"/>
    <property type="project" value="InterPro"/>
</dbReference>
<reference evidence="3 4" key="1">
    <citation type="submission" date="2018-04" db="EMBL/GenBank/DDBJ databases">
        <authorList>
            <person name="Zhang X."/>
            <person name="Yuan J."/>
            <person name="Li F."/>
            <person name="Xiang J."/>
        </authorList>
    </citation>
    <scope>NUCLEOTIDE SEQUENCE [LARGE SCALE GENOMIC DNA]</scope>
    <source>
        <tissue evidence="3">Muscle</tissue>
    </source>
</reference>
<comment type="caution">
    <text evidence="3">The sequence shown here is derived from an EMBL/GenBank/DDBJ whole genome shotgun (WGS) entry which is preliminary data.</text>
</comment>
<protein>
    <submittedName>
        <fullName evidence="3">RNA pseudouridylate synthase domain-containing protein 1</fullName>
    </submittedName>
</protein>
<organism evidence="3 4">
    <name type="scientific">Penaeus vannamei</name>
    <name type="common">Whiteleg shrimp</name>
    <name type="synonym">Litopenaeus vannamei</name>
    <dbReference type="NCBI Taxonomy" id="6689"/>
    <lineage>
        <taxon>Eukaryota</taxon>
        <taxon>Metazoa</taxon>
        <taxon>Ecdysozoa</taxon>
        <taxon>Arthropoda</taxon>
        <taxon>Crustacea</taxon>
        <taxon>Multicrustacea</taxon>
        <taxon>Malacostraca</taxon>
        <taxon>Eumalacostraca</taxon>
        <taxon>Eucarida</taxon>
        <taxon>Decapoda</taxon>
        <taxon>Dendrobranchiata</taxon>
        <taxon>Penaeoidea</taxon>
        <taxon>Penaeidae</taxon>
        <taxon>Penaeus</taxon>
    </lineage>
</organism>
<feature type="domain" description="Pseudouridine synthase RsuA/RluA-like" evidence="2">
    <location>
        <begin position="58"/>
        <end position="223"/>
    </location>
</feature>
<dbReference type="InterPro" id="IPR006145">
    <property type="entry name" value="PsdUridine_synth_RsuA/RluA"/>
</dbReference>
<evidence type="ECO:0000313" key="3">
    <source>
        <dbReference type="EMBL" id="ROT74030.1"/>
    </source>
</evidence>
<evidence type="ECO:0000313" key="4">
    <source>
        <dbReference type="Proteomes" id="UP000283509"/>
    </source>
</evidence>
<dbReference type="GO" id="GO:0000455">
    <property type="term" value="P:enzyme-directed rRNA pseudouridine synthesis"/>
    <property type="evidence" value="ECO:0007669"/>
    <property type="project" value="TreeGrafter"/>
</dbReference>
<dbReference type="Gene3D" id="3.30.2350.10">
    <property type="entry name" value="Pseudouridine synthase"/>
    <property type="match status" value="1"/>
</dbReference>
<dbReference type="AlphaFoldDB" id="A0A3R7M658"/>
<reference evidence="3 4" key="2">
    <citation type="submission" date="2019-01" db="EMBL/GenBank/DDBJ databases">
        <title>The decoding of complex shrimp genome reveals the adaptation for benthos swimmer, frequently molting mechanism and breeding impact on genome.</title>
        <authorList>
            <person name="Sun Y."/>
            <person name="Gao Y."/>
            <person name="Yu Y."/>
        </authorList>
    </citation>
    <scope>NUCLEOTIDE SEQUENCE [LARGE SCALE GENOMIC DNA]</scope>
    <source>
        <tissue evidence="3">Muscle</tissue>
    </source>
</reference>
<gene>
    <name evidence="3" type="ORF">C7M84_007483</name>
</gene>
<dbReference type="Proteomes" id="UP000283509">
    <property type="component" value="Unassembled WGS sequence"/>
</dbReference>